<evidence type="ECO:0000256" key="1">
    <source>
        <dbReference type="ARBA" id="ARBA00022737"/>
    </source>
</evidence>
<keyword evidence="5" id="KW-0687">Ribonucleoprotein</keyword>
<organism evidence="5 6">
    <name type="scientific">Sesamum angolense</name>
    <dbReference type="NCBI Taxonomy" id="2727404"/>
    <lineage>
        <taxon>Eukaryota</taxon>
        <taxon>Viridiplantae</taxon>
        <taxon>Streptophyta</taxon>
        <taxon>Embryophyta</taxon>
        <taxon>Tracheophyta</taxon>
        <taxon>Spermatophyta</taxon>
        <taxon>Magnoliopsida</taxon>
        <taxon>eudicotyledons</taxon>
        <taxon>Gunneridae</taxon>
        <taxon>Pentapetalae</taxon>
        <taxon>asterids</taxon>
        <taxon>lamiids</taxon>
        <taxon>Lamiales</taxon>
        <taxon>Pedaliaceae</taxon>
        <taxon>Sesamum</taxon>
    </lineage>
</organism>
<reference evidence="5" key="1">
    <citation type="submission" date="2020-06" db="EMBL/GenBank/DDBJ databases">
        <authorList>
            <person name="Li T."/>
            <person name="Hu X."/>
            <person name="Zhang T."/>
            <person name="Song X."/>
            <person name="Zhang H."/>
            <person name="Dai N."/>
            <person name="Sheng W."/>
            <person name="Hou X."/>
            <person name="Wei L."/>
        </authorList>
    </citation>
    <scope>NUCLEOTIDE SEQUENCE</scope>
    <source>
        <strain evidence="5">K16</strain>
        <tissue evidence="5">Leaf</tissue>
    </source>
</reference>
<reference evidence="5" key="2">
    <citation type="journal article" date="2024" name="Plant">
        <title>Genomic evolution and insights into agronomic trait innovations of Sesamum species.</title>
        <authorList>
            <person name="Miao H."/>
            <person name="Wang L."/>
            <person name="Qu L."/>
            <person name="Liu H."/>
            <person name="Sun Y."/>
            <person name="Le M."/>
            <person name="Wang Q."/>
            <person name="Wei S."/>
            <person name="Zheng Y."/>
            <person name="Lin W."/>
            <person name="Duan Y."/>
            <person name="Cao H."/>
            <person name="Xiong S."/>
            <person name="Wang X."/>
            <person name="Wei L."/>
            <person name="Li C."/>
            <person name="Ma Q."/>
            <person name="Ju M."/>
            <person name="Zhao R."/>
            <person name="Li G."/>
            <person name="Mu C."/>
            <person name="Tian Q."/>
            <person name="Mei H."/>
            <person name="Zhang T."/>
            <person name="Gao T."/>
            <person name="Zhang H."/>
        </authorList>
    </citation>
    <scope>NUCLEOTIDE SEQUENCE</scope>
    <source>
        <strain evidence="5">K16</strain>
    </source>
</reference>
<dbReference type="SUPFAM" id="SSF54928">
    <property type="entry name" value="RNA-binding domain, RBD"/>
    <property type="match status" value="3"/>
</dbReference>
<keyword evidence="6" id="KW-1185">Reference proteome</keyword>
<feature type="domain" description="RRM" evidence="4">
    <location>
        <begin position="285"/>
        <end position="373"/>
    </location>
</feature>
<evidence type="ECO:0000259" key="4">
    <source>
        <dbReference type="PROSITE" id="PS50102"/>
    </source>
</evidence>
<proteinExistence type="predicted"/>
<dbReference type="CDD" id="cd12254">
    <property type="entry name" value="RRM_hnRNPH_ESRPs_RBM12_like"/>
    <property type="match status" value="3"/>
</dbReference>
<dbReference type="SMART" id="SM00360">
    <property type="entry name" value="RRM"/>
    <property type="match status" value="3"/>
</dbReference>
<protein>
    <submittedName>
        <fullName evidence="5">Heterogeneous nuclear ribonucleoprotein F</fullName>
    </submittedName>
</protein>
<keyword evidence="1" id="KW-0677">Repeat</keyword>
<evidence type="ECO:0000256" key="3">
    <source>
        <dbReference type="PROSITE-ProRule" id="PRU00176"/>
    </source>
</evidence>
<dbReference type="InterPro" id="IPR035979">
    <property type="entry name" value="RBD_domain_sf"/>
</dbReference>
<dbReference type="InterPro" id="IPR000504">
    <property type="entry name" value="RRM_dom"/>
</dbReference>
<dbReference type="PANTHER" id="PTHR13976">
    <property type="entry name" value="HETEROGENEOUS NUCLEAR RIBONUCLEOPROTEIN-RELATED"/>
    <property type="match status" value="1"/>
</dbReference>
<dbReference type="Gene3D" id="3.30.70.330">
    <property type="match status" value="3"/>
</dbReference>
<dbReference type="Pfam" id="PF00076">
    <property type="entry name" value="RRM_1"/>
    <property type="match status" value="2"/>
</dbReference>
<dbReference type="AlphaFoldDB" id="A0AAE2C3A6"/>
<comment type="caution">
    <text evidence="5">The sequence shown here is derived from an EMBL/GenBank/DDBJ whole genome shotgun (WGS) entry which is preliminary data.</text>
</comment>
<evidence type="ECO:0000256" key="2">
    <source>
        <dbReference type="ARBA" id="ARBA00022884"/>
    </source>
</evidence>
<dbReference type="EMBL" id="JACGWL010000002">
    <property type="protein sequence ID" value="KAK4407403.1"/>
    <property type="molecule type" value="Genomic_DNA"/>
</dbReference>
<accession>A0AAE2C3A6</accession>
<name>A0AAE2C3A6_9LAMI</name>
<dbReference type="GO" id="GO:1990904">
    <property type="term" value="C:ribonucleoprotein complex"/>
    <property type="evidence" value="ECO:0007669"/>
    <property type="project" value="UniProtKB-KW"/>
</dbReference>
<evidence type="ECO:0000313" key="6">
    <source>
        <dbReference type="Proteomes" id="UP001289374"/>
    </source>
</evidence>
<dbReference type="PROSITE" id="PS50102">
    <property type="entry name" value="RRM"/>
    <property type="match status" value="1"/>
</dbReference>
<keyword evidence="2 3" id="KW-0694">RNA-binding</keyword>
<gene>
    <name evidence="5" type="ORF">Sango_0321300</name>
</gene>
<evidence type="ECO:0000313" key="5">
    <source>
        <dbReference type="EMBL" id="KAK4407403.1"/>
    </source>
</evidence>
<dbReference type="Proteomes" id="UP001289374">
    <property type="component" value="Unassembled WGS sequence"/>
</dbReference>
<dbReference type="InterPro" id="IPR050666">
    <property type="entry name" value="ESRP"/>
</dbReference>
<sequence length="373" mass="42290">MGLKRQRLMDQGSSYYGTPGPSYMYNAPPPPPPSYSYIPPPFPVVRLRGLPFDCAEAEIVDFFHGLDVIDVLFVHKGGKFTGEAYCVLGYPLQIDFALQRNRQNIGKRYVEVFRSRKDEYYKAIANEVFDAPGGSPRPTREEIINFFKDFKLSEDKIHLIANSEGRPAGEAFVEFASPEDSRAAMSKDRMTLGYRYIELFLHRVRSWKKLLRGGDRSVNCAFIFDIVFGRDKSIENDSLRASWAARKILGGFRRWKRLSRGLGVERGNELLPKSFEGKDPSEPTPILRMRGLPFSAGKDDIIDFFKNFTLSEESIHIIFNFEGRPTGEAFVEFATADDAKAALAKDRMTLGSRYIELFPSSAEELNEAASRGR</sequence>
<dbReference type="InterPro" id="IPR012677">
    <property type="entry name" value="Nucleotide-bd_a/b_plait_sf"/>
</dbReference>
<dbReference type="GO" id="GO:0003723">
    <property type="term" value="F:RNA binding"/>
    <property type="evidence" value="ECO:0007669"/>
    <property type="project" value="UniProtKB-UniRule"/>
</dbReference>